<dbReference type="HOGENOM" id="CLU_002678_53_0_1"/>
<dbReference type="Ensembl" id="ENSOCUT00000031054.2">
    <property type="protein sequence ID" value="ENSOCUP00000018572.2"/>
    <property type="gene ID" value="ENSOCUG00000026439.2"/>
</dbReference>
<evidence type="ECO:0000256" key="2">
    <source>
        <dbReference type="ARBA" id="ARBA00022771"/>
    </source>
</evidence>
<comment type="subcellular location">
    <subcellularLocation>
        <location evidence="5">Nucleus</location>
    </subcellularLocation>
</comment>
<dbReference type="SUPFAM" id="SSF47353">
    <property type="entry name" value="Retrovirus capsid dimerization domain-like"/>
    <property type="match status" value="1"/>
</dbReference>
<dbReference type="SMART" id="SM00431">
    <property type="entry name" value="SCAN"/>
    <property type="match status" value="1"/>
</dbReference>
<reference evidence="7 8" key="1">
    <citation type="journal article" date="2011" name="Nature">
        <title>A high-resolution map of human evolutionary constraint using 29 mammals.</title>
        <authorList>
            <person name="Lindblad-Toh K."/>
            <person name="Garber M."/>
            <person name="Zuk O."/>
            <person name="Lin M.F."/>
            <person name="Parker B.J."/>
            <person name="Washietl S."/>
            <person name="Kheradpour P."/>
            <person name="Ernst J."/>
            <person name="Jordan G."/>
            <person name="Mauceli E."/>
            <person name="Ward L.D."/>
            <person name="Lowe C.B."/>
            <person name="Holloway A.K."/>
            <person name="Clamp M."/>
            <person name="Gnerre S."/>
            <person name="Alfoldi J."/>
            <person name="Beal K."/>
            <person name="Chang J."/>
            <person name="Clawson H."/>
            <person name="Cuff J."/>
            <person name="Di Palma F."/>
            <person name="Fitzgerald S."/>
            <person name="Flicek P."/>
            <person name="Guttman M."/>
            <person name="Hubisz M.J."/>
            <person name="Jaffe D.B."/>
            <person name="Jungreis I."/>
            <person name="Kent W.J."/>
            <person name="Kostka D."/>
            <person name="Lara M."/>
            <person name="Martins A.L."/>
            <person name="Massingham T."/>
            <person name="Moltke I."/>
            <person name="Raney B.J."/>
            <person name="Rasmussen M.D."/>
            <person name="Robinson J."/>
            <person name="Stark A."/>
            <person name="Vilella A.J."/>
            <person name="Wen J."/>
            <person name="Xie X."/>
            <person name="Zody M.C."/>
            <person name="Baldwin J."/>
            <person name="Bloom T."/>
            <person name="Chin C.W."/>
            <person name="Heiman D."/>
            <person name="Nicol R."/>
            <person name="Nusbaum C."/>
            <person name="Young S."/>
            <person name="Wilkinson J."/>
            <person name="Worley K.C."/>
            <person name="Kovar C.L."/>
            <person name="Muzny D.M."/>
            <person name="Gibbs R.A."/>
            <person name="Cree A."/>
            <person name="Dihn H.H."/>
            <person name="Fowler G."/>
            <person name="Jhangiani S."/>
            <person name="Joshi V."/>
            <person name="Lee S."/>
            <person name="Lewis L.R."/>
            <person name="Nazareth L.V."/>
            <person name="Okwuonu G."/>
            <person name="Santibanez J."/>
            <person name="Warren W.C."/>
            <person name="Mardis E.R."/>
            <person name="Weinstock G.M."/>
            <person name="Wilson R.K."/>
            <person name="Delehaunty K."/>
            <person name="Dooling D."/>
            <person name="Fronik C."/>
            <person name="Fulton L."/>
            <person name="Fulton B."/>
            <person name="Graves T."/>
            <person name="Minx P."/>
            <person name="Sodergren E."/>
            <person name="Birney E."/>
            <person name="Margulies E.H."/>
            <person name="Herrero J."/>
            <person name="Green E.D."/>
            <person name="Haussler D."/>
            <person name="Siepel A."/>
            <person name="Goldman N."/>
            <person name="Pollard K.S."/>
            <person name="Pedersen J.S."/>
            <person name="Lander E.S."/>
            <person name="Kellis M."/>
        </authorList>
    </citation>
    <scope>NUCLEOTIDE SEQUENCE [LARGE SCALE GENOMIC DNA]</scope>
    <source>
        <strain evidence="7 8">Thorbecke inbred</strain>
    </source>
</reference>
<dbReference type="Gene3D" id="1.10.4020.10">
    <property type="entry name" value="DNA breaking-rejoining enzymes"/>
    <property type="match status" value="1"/>
</dbReference>
<feature type="domain" description="SCAN box" evidence="6">
    <location>
        <begin position="53"/>
        <end position="128"/>
    </location>
</feature>
<keyword evidence="4 5" id="KW-0539">Nucleus</keyword>
<evidence type="ECO:0000256" key="1">
    <source>
        <dbReference type="ARBA" id="ARBA00022723"/>
    </source>
</evidence>
<keyword evidence="8" id="KW-1185">Reference proteome</keyword>
<dbReference type="Bgee" id="ENSOCUG00000026439">
    <property type="expression patterns" value="Expressed in testis"/>
</dbReference>
<dbReference type="InterPro" id="IPR038269">
    <property type="entry name" value="SCAN_sf"/>
</dbReference>
<reference evidence="7" key="2">
    <citation type="submission" date="2025-08" db="UniProtKB">
        <authorList>
            <consortium name="Ensembl"/>
        </authorList>
    </citation>
    <scope>IDENTIFICATION</scope>
    <source>
        <strain evidence="7">Thorbecke</strain>
    </source>
</reference>
<dbReference type="GeneTree" id="ENSGT00940000162817"/>
<dbReference type="SMR" id="G1TNJ7"/>
<dbReference type="InParanoid" id="G1TNJ7"/>
<dbReference type="PANTHER" id="PTHR45935">
    <property type="entry name" value="PROTEIN ZBED8-RELATED"/>
    <property type="match status" value="1"/>
</dbReference>
<dbReference type="PANTHER" id="PTHR45935:SF24">
    <property type="entry name" value="SCAN BOX DOMAIN-CONTAINING PROTEIN"/>
    <property type="match status" value="1"/>
</dbReference>
<dbReference type="CDD" id="cd07936">
    <property type="entry name" value="SCAN"/>
    <property type="match status" value="1"/>
</dbReference>
<dbReference type="InterPro" id="IPR003309">
    <property type="entry name" value="SCAN_dom"/>
</dbReference>
<dbReference type="STRING" id="9986.ENSOCUP00000018572"/>
<evidence type="ECO:0000256" key="5">
    <source>
        <dbReference type="PROSITE-ProRule" id="PRU00187"/>
    </source>
</evidence>
<keyword evidence="2" id="KW-0863">Zinc-finger</keyword>
<dbReference type="eggNOG" id="KOG1721">
    <property type="taxonomic scope" value="Eukaryota"/>
</dbReference>
<organism evidence="7 8">
    <name type="scientific">Oryctolagus cuniculus</name>
    <name type="common">Rabbit</name>
    <dbReference type="NCBI Taxonomy" id="9986"/>
    <lineage>
        <taxon>Eukaryota</taxon>
        <taxon>Metazoa</taxon>
        <taxon>Chordata</taxon>
        <taxon>Craniata</taxon>
        <taxon>Vertebrata</taxon>
        <taxon>Euteleostomi</taxon>
        <taxon>Mammalia</taxon>
        <taxon>Eutheria</taxon>
        <taxon>Euarchontoglires</taxon>
        <taxon>Glires</taxon>
        <taxon>Lagomorpha</taxon>
        <taxon>Leporidae</taxon>
        <taxon>Oryctolagus</taxon>
    </lineage>
</organism>
<name>G1TNJ7_RABIT</name>
<evidence type="ECO:0000256" key="4">
    <source>
        <dbReference type="ARBA" id="ARBA00023242"/>
    </source>
</evidence>
<dbReference type="PROSITE" id="PS50804">
    <property type="entry name" value="SCAN_BOX"/>
    <property type="match status" value="1"/>
</dbReference>
<evidence type="ECO:0000259" key="6">
    <source>
        <dbReference type="PROSITE" id="PS50804"/>
    </source>
</evidence>
<evidence type="ECO:0000313" key="7">
    <source>
        <dbReference type="Ensembl" id="ENSOCUP00000018572.2"/>
    </source>
</evidence>
<sequence>MTFSFLELKADACLYSTVRIVNWDPEGSMKEVSSKSEKYSPQRENIGPEKALKHLQGFRFDEVPGAFEAASRFQELCHQWLQPEIHSKEQIMELLVLERFLTNLPQKTQDWLQKHHLQNLKQAVTLAQICVWVGGLSGDVVEISLLMCLSDSKPGPEITDTQHESGHSFHLWQTFF</sequence>
<accession>G1TNJ7</accession>
<protein>
    <recommendedName>
        <fullName evidence="6">SCAN box domain-containing protein</fullName>
    </recommendedName>
</protein>
<dbReference type="Proteomes" id="UP000001811">
    <property type="component" value="Chromosome X"/>
</dbReference>
<proteinExistence type="predicted"/>
<keyword evidence="3" id="KW-0862">Zinc</keyword>
<dbReference type="InterPro" id="IPR050916">
    <property type="entry name" value="SCAN-C2H2_zinc_finger"/>
</dbReference>
<dbReference type="AlphaFoldDB" id="G1TNJ7"/>
<dbReference type="GO" id="GO:0008270">
    <property type="term" value="F:zinc ion binding"/>
    <property type="evidence" value="ECO:0007669"/>
    <property type="project" value="UniProtKB-KW"/>
</dbReference>
<evidence type="ECO:0000313" key="8">
    <source>
        <dbReference type="Proteomes" id="UP000001811"/>
    </source>
</evidence>
<dbReference type="PaxDb" id="9986-ENSOCUP00000018572"/>
<evidence type="ECO:0000256" key="3">
    <source>
        <dbReference type="ARBA" id="ARBA00022833"/>
    </source>
</evidence>
<dbReference type="Pfam" id="PF02023">
    <property type="entry name" value="SCAN"/>
    <property type="match status" value="1"/>
</dbReference>
<dbReference type="EMBL" id="AAGW02046834">
    <property type="status" value="NOT_ANNOTATED_CDS"/>
    <property type="molecule type" value="Genomic_DNA"/>
</dbReference>
<keyword evidence="1" id="KW-0479">Metal-binding</keyword>
<reference evidence="7" key="3">
    <citation type="submission" date="2025-09" db="UniProtKB">
        <authorList>
            <consortium name="Ensembl"/>
        </authorList>
    </citation>
    <scope>IDENTIFICATION</scope>
    <source>
        <strain evidence="7">Thorbecke</strain>
    </source>
</reference>
<dbReference type="GO" id="GO:0005634">
    <property type="term" value="C:nucleus"/>
    <property type="evidence" value="ECO:0007669"/>
    <property type="project" value="UniProtKB-SubCell"/>
</dbReference>